<proteinExistence type="predicted"/>
<dbReference type="PANTHER" id="PTHR11571:SF252">
    <property type="entry name" value="GLUTATHIONE S-TRANSFERASE"/>
    <property type="match status" value="1"/>
</dbReference>
<dbReference type="SFLD" id="SFLDS00019">
    <property type="entry name" value="Glutathione_Transferase_(cytos"/>
    <property type="match status" value="1"/>
</dbReference>
<dbReference type="Pfam" id="PF02798">
    <property type="entry name" value="GST_N"/>
    <property type="match status" value="1"/>
</dbReference>
<dbReference type="CDD" id="cd03039">
    <property type="entry name" value="GST_N_Sigma_like"/>
    <property type="match status" value="1"/>
</dbReference>
<dbReference type="GO" id="GO:0006749">
    <property type="term" value="P:glutathione metabolic process"/>
    <property type="evidence" value="ECO:0007669"/>
    <property type="project" value="TreeGrafter"/>
</dbReference>
<dbReference type="InterPro" id="IPR004045">
    <property type="entry name" value="Glutathione_S-Trfase_N"/>
</dbReference>
<dbReference type="HOGENOM" id="CLU_039475_1_2_5"/>
<feature type="domain" description="GST N-terminal" evidence="1">
    <location>
        <begin position="3"/>
        <end position="80"/>
    </location>
</feature>
<protein>
    <submittedName>
        <fullName evidence="3">Glutathione S-transferase</fullName>
        <ecNumber evidence="3">2.5.1.18</ecNumber>
    </submittedName>
</protein>
<dbReference type="InterPro" id="IPR050213">
    <property type="entry name" value="GST_superfamily"/>
</dbReference>
<gene>
    <name evidence="3" type="ORF">GL4_2957</name>
</gene>
<accession>A0A0A8K8T6</accession>
<sequence>MSDLKLTYFDFHGGRGEPARLALAMGGVPFDDDRVPMADWPERKASTPFGALPVLVAEGKTLTQSNAINRYVGKLTGLYPSDFWQAALCDETMDAVEDLMNEIVPTMFMPDDEKKARREELVEGMFPLYLKRLNQNLADHGGRYFADDRLTIADLKVAMLTRQFTSGILDHVPTDLVEKVAPGLIEHFQRVMKDPSIKAYYAKKGVEV</sequence>
<dbReference type="OrthoDB" id="509852at2"/>
<dbReference type="PANTHER" id="PTHR11571">
    <property type="entry name" value="GLUTATHIONE S-TRANSFERASE"/>
    <property type="match status" value="1"/>
</dbReference>
<dbReference type="CDD" id="cd03192">
    <property type="entry name" value="GST_C_Sigma_like"/>
    <property type="match status" value="1"/>
</dbReference>
<evidence type="ECO:0000313" key="3">
    <source>
        <dbReference type="EMBL" id="BAQ18389.1"/>
    </source>
</evidence>
<dbReference type="KEGG" id="mcg:GL4_2957"/>
<dbReference type="Proteomes" id="UP000031643">
    <property type="component" value="Chromosome"/>
</dbReference>
<dbReference type="Gene3D" id="3.40.30.10">
    <property type="entry name" value="Glutaredoxin"/>
    <property type="match status" value="1"/>
</dbReference>
<dbReference type="EC" id="2.5.1.18" evidence="3"/>
<evidence type="ECO:0000259" key="2">
    <source>
        <dbReference type="PROSITE" id="PS50405"/>
    </source>
</evidence>
<evidence type="ECO:0000259" key="1">
    <source>
        <dbReference type="PROSITE" id="PS50404"/>
    </source>
</evidence>
<dbReference type="PROSITE" id="PS50405">
    <property type="entry name" value="GST_CTER"/>
    <property type="match status" value="1"/>
</dbReference>
<organism evidence="3 4">
    <name type="scientific">Methyloceanibacter caenitepidi</name>
    <dbReference type="NCBI Taxonomy" id="1384459"/>
    <lineage>
        <taxon>Bacteria</taxon>
        <taxon>Pseudomonadati</taxon>
        <taxon>Pseudomonadota</taxon>
        <taxon>Alphaproteobacteria</taxon>
        <taxon>Hyphomicrobiales</taxon>
        <taxon>Hyphomicrobiaceae</taxon>
        <taxon>Methyloceanibacter</taxon>
    </lineage>
</organism>
<dbReference type="EMBL" id="AP014648">
    <property type="protein sequence ID" value="BAQ18389.1"/>
    <property type="molecule type" value="Genomic_DNA"/>
</dbReference>
<dbReference type="Pfam" id="PF14497">
    <property type="entry name" value="GST_C_3"/>
    <property type="match status" value="1"/>
</dbReference>
<dbReference type="PROSITE" id="PS50404">
    <property type="entry name" value="GST_NTER"/>
    <property type="match status" value="1"/>
</dbReference>
<dbReference type="InterPro" id="IPR040079">
    <property type="entry name" value="Glutathione_S-Trfase"/>
</dbReference>
<dbReference type="SUPFAM" id="SSF47616">
    <property type="entry name" value="GST C-terminal domain-like"/>
    <property type="match status" value="1"/>
</dbReference>
<dbReference type="RefSeq" id="WP_045370248.1">
    <property type="nucleotide sequence ID" value="NZ_AP014648.1"/>
</dbReference>
<dbReference type="InterPro" id="IPR036282">
    <property type="entry name" value="Glutathione-S-Trfase_C_sf"/>
</dbReference>
<dbReference type="SFLD" id="SFLDG00363">
    <property type="entry name" value="AMPS_(cytGST):_Alpha-__Mu-__Pi"/>
    <property type="match status" value="1"/>
</dbReference>
<keyword evidence="4" id="KW-1185">Reference proteome</keyword>
<dbReference type="Gene3D" id="1.20.1050.10">
    <property type="match status" value="1"/>
</dbReference>
<feature type="domain" description="GST C-terminal" evidence="2">
    <location>
        <begin position="82"/>
        <end position="208"/>
    </location>
</feature>
<dbReference type="InterPro" id="IPR004046">
    <property type="entry name" value="GST_C"/>
</dbReference>
<dbReference type="InterPro" id="IPR010987">
    <property type="entry name" value="Glutathione-S-Trfase_C-like"/>
</dbReference>
<dbReference type="STRING" id="1384459.GL4_2957"/>
<evidence type="ECO:0000313" key="4">
    <source>
        <dbReference type="Proteomes" id="UP000031643"/>
    </source>
</evidence>
<dbReference type="AlphaFoldDB" id="A0A0A8K8T6"/>
<dbReference type="SFLD" id="SFLDG01205">
    <property type="entry name" value="AMPS.1"/>
    <property type="match status" value="1"/>
</dbReference>
<dbReference type="SUPFAM" id="SSF52833">
    <property type="entry name" value="Thioredoxin-like"/>
    <property type="match status" value="1"/>
</dbReference>
<keyword evidence="3" id="KW-0808">Transferase</keyword>
<dbReference type="InterPro" id="IPR036249">
    <property type="entry name" value="Thioredoxin-like_sf"/>
</dbReference>
<name>A0A0A8K8T6_9HYPH</name>
<dbReference type="GO" id="GO:0004364">
    <property type="term" value="F:glutathione transferase activity"/>
    <property type="evidence" value="ECO:0007669"/>
    <property type="project" value="UniProtKB-EC"/>
</dbReference>
<reference evidence="3 4" key="1">
    <citation type="submission" date="2014-09" db="EMBL/GenBank/DDBJ databases">
        <title>Genome sequencing of Methyloceanibacter caenitepidi Gela4.</title>
        <authorList>
            <person name="Takeuchi M."/>
            <person name="Susumu S."/>
            <person name="Kamagata Y."/>
            <person name="Oshima K."/>
            <person name="Hattori M."/>
            <person name="Iwasaki W."/>
        </authorList>
    </citation>
    <scope>NUCLEOTIDE SEQUENCE [LARGE SCALE GENOMIC DNA]</scope>
    <source>
        <strain evidence="3 4">Gela4</strain>
    </source>
</reference>